<sequence>MEQAVKDNHPHISKLAVLQRKPEKEYALGILRDIAKRVSYLMREEGLKVAQLVEFYPKDKRLLGMNVNYGAKIMLRLRDPWDEARFLSREAVLGTMLHELTHNVFGPHDSKFYAKLDELRGRQWTIEQKGLFDSFVGKGRRLGSRPRSHAPAMGRRLGCGLGGLPVGRSSPREMAAQAAEKRAADNKWCGDAVRDVDAGPVGNDLEFIVIDDDEEGATSLVTARQEDMVNGRPIVKKVIEIIEIQDEHETCGNAAASTVIDLTK</sequence>
<dbReference type="PANTHER" id="PTHR46622">
    <property type="entry name" value="DNA-DEPENDENT METALLOPROTEASE WSS1"/>
    <property type="match status" value="1"/>
</dbReference>
<proteinExistence type="predicted"/>
<dbReference type="GeneID" id="28721679"/>
<gene>
    <name evidence="2" type="ORF">AW171_hschr21215</name>
</gene>
<dbReference type="RefSeq" id="XP_017986383.1">
    <property type="nucleotide sequence ID" value="XM_018130894.1"/>
</dbReference>
<protein>
    <submittedName>
        <fullName evidence="2">HBR486Wp</fullName>
    </submittedName>
</protein>
<dbReference type="AlphaFoldDB" id="A0A109UYC0"/>
<evidence type="ECO:0000313" key="3">
    <source>
        <dbReference type="Proteomes" id="UP000243052"/>
    </source>
</evidence>
<dbReference type="PANTHER" id="PTHR46622:SF1">
    <property type="entry name" value="DNA-DEPENDENT METALLOPROTEASE WSS1"/>
    <property type="match status" value="1"/>
</dbReference>
<accession>A0A109UYC0</accession>
<dbReference type="PROSITE" id="PS51397">
    <property type="entry name" value="WLM"/>
    <property type="match status" value="1"/>
</dbReference>
<dbReference type="GO" id="GO:0006281">
    <property type="term" value="P:DNA repair"/>
    <property type="evidence" value="ECO:0007669"/>
    <property type="project" value="TreeGrafter"/>
</dbReference>
<dbReference type="STRING" id="45286.A0A109UYC0"/>
<evidence type="ECO:0000313" key="2">
    <source>
        <dbReference type="EMBL" id="AMD19387.1"/>
    </source>
</evidence>
<dbReference type="InterPro" id="IPR053000">
    <property type="entry name" value="WSS1-like_metalloprotease"/>
</dbReference>
<dbReference type="InterPro" id="IPR013536">
    <property type="entry name" value="WLM_dom"/>
</dbReference>
<name>A0A109UYC0_9SACH</name>
<dbReference type="EMBL" id="CP014242">
    <property type="protein sequence ID" value="AMD19387.1"/>
    <property type="molecule type" value="Genomic_DNA"/>
</dbReference>
<reference evidence="2 3" key="1">
    <citation type="submission" date="2016-01" db="EMBL/GenBank/DDBJ databases">
        <title>Genome sequence of the yeast Holleya sinecauda.</title>
        <authorList>
            <person name="Dietrich F.S."/>
        </authorList>
    </citation>
    <scope>NUCLEOTIDE SEQUENCE [LARGE SCALE GENOMIC DNA]</scope>
    <source>
        <strain evidence="2 3">ATCC 58844</strain>
    </source>
</reference>
<feature type="domain" description="WLM" evidence="1">
    <location>
        <begin position="3"/>
        <end position="184"/>
    </location>
</feature>
<dbReference type="Pfam" id="PF08325">
    <property type="entry name" value="WLM"/>
    <property type="match status" value="1"/>
</dbReference>
<dbReference type="GO" id="GO:0008237">
    <property type="term" value="F:metallopeptidase activity"/>
    <property type="evidence" value="ECO:0007669"/>
    <property type="project" value="TreeGrafter"/>
</dbReference>
<dbReference type="GO" id="GO:0005634">
    <property type="term" value="C:nucleus"/>
    <property type="evidence" value="ECO:0007669"/>
    <property type="project" value="TreeGrafter"/>
</dbReference>
<dbReference type="OrthoDB" id="49605at2759"/>
<dbReference type="Proteomes" id="UP000243052">
    <property type="component" value="Chromosome ii"/>
</dbReference>
<evidence type="ECO:0000259" key="1">
    <source>
        <dbReference type="PROSITE" id="PS51397"/>
    </source>
</evidence>
<keyword evidence="3" id="KW-1185">Reference proteome</keyword>
<organism evidence="2 3">
    <name type="scientific">Eremothecium sinecaudum</name>
    <dbReference type="NCBI Taxonomy" id="45286"/>
    <lineage>
        <taxon>Eukaryota</taxon>
        <taxon>Fungi</taxon>
        <taxon>Dikarya</taxon>
        <taxon>Ascomycota</taxon>
        <taxon>Saccharomycotina</taxon>
        <taxon>Saccharomycetes</taxon>
        <taxon>Saccharomycetales</taxon>
        <taxon>Saccharomycetaceae</taxon>
        <taxon>Eremothecium</taxon>
    </lineage>
</organism>